<dbReference type="SUPFAM" id="SSF56784">
    <property type="entry name" value="HAD-like"/>
    <property type="match status" value="1"/>
</dbReference>
<keyword evidence="1 2" id="KW-0378">Hydrolase</keyword>
<dbReference type="Gene3D" id="3.40.50.1000">
    <property type="entry name" value="HAD superfamily/HAD-like"/>
    <property type="match status" value="1"/>
</dbReference>
<name>A0A0M6WUF4_9FIRM</name>
<dbReference type="PANTHER" id="PTHR10000:SF57">
    <property type="entry name" value="KANOSAMINE-6-PHOSPHATE PHOSPHATASE"/>
    <property type="match status" value="1"/>
</dbReference>
<organism evidence="2 3">
    <name type="scientific">Agathobacter rectalis</name>
    <dbReference type="NCBI Taxonomy" id="39491"/>
    <lineage>
        <taxon>Bacteria</taxon>
        <taxon>Bacillati</taxon>
        <taxon>Bacillota</taxon>
        <taxon>Clostridia</taxon>
        <taxon>Lachnospirales</taxon>
        <taxon>Lachnospiraceae</taxon>
        <taxon>Agathobacter</taxon>
    </lineage>
</organism>
<keyword evidence="3" id="KW-1185">Reference proteome</keyword>
<sequence length="257" mass="29061">MKQKNILFTDMDGTILFSDNGKTYFKESDLDAIKEFQQRGNLIVINSGRALPWIVAPLEGYLLPDYMIAGTGSIIADSHQQILHEEPVSFTAIKKIINEYASDIPLTVHTKDNVFSCNQKKQYNLPTTPISSIDLLKTEKLYGMSFHFKDNKSAKAFADWLEKSDHQEVRAFVNIQDVDMACRDCSKGNAMNILCQKLGFMHEQVYAIGDAENDIDMLRATKHGYTFHHSPATVKQYAEGCVKSVSELIDKILKRTN</sequence>
<evidence type="ECO:0000313" key="2">
    <source>
        <dbReference type="EMBL" id="CRL41291.1"/>
    </source>
</evidence>
<dbReference type="GO" id="GO:0016791">
    <property type="term" value="F:phosphatase activity"/>
    <property type="evidence" value="ECO:0007669"/>
    <property type="project" value="TreeGrafter"/>
</dbReference>
<dbReference type="Pfam" id="PF08282">
    <property type="entry name" value="Hydrolase_3"/>
    <property type="match status" value="1"/>
</dbReference>
<reference evidence="3" key="1">
    <citation type="submission" date="2015-05" db="EMBL/GenBank/DDBJ databases">
        <authorList>
            <consortium name="Pathogen Informatics"/>
        </authorList>
    </citation>
    <scope>NUCLEOTIDE SEQUENCE [LARGE SCALE GENOMIC DNA]</scope>
    <source>
        <strain evidence="3">T1-815</strain>
    </source>
</reference>
<dbReference type="AlphaFoldDB" id="A0A0M6WUF4"/>
<dbReference type="InterPro" id="IPR036412">
    <property type="entry name" value="HAD-like_sf"/>
</dbReference>
<dbReference type="InterPro" id="IPR023214">
    <property type="entry name" value="HAD_sf"/>
</dbReference>
<dbReference type="RefSeq" id="WP_055062559.1">
    <property type="nucleotide sequence ID" value="NZ_CVRQ01000029.1"/>
</dbReference>
<dbReference type="InterPro" id="IPR006379">
    <property type="entry name" value="HAD-SF_hydro_IIB"/>
</dbReference>
<dbReference type="PANTHER" id="PTHR10000">
    <property type="entry name" value="PHOSPHOSERINE PHOSPHATASE"/>
    <property type="match status" value="1"/>
</dbReference>
<dbReference type="EMBL" id="CVRQ01000029">
    <property type="protein sequence ID" value="CRL41291.1"/>
    <property type="molecule type" value="Genomic_DNA"/>
</dbReference>
<evidence type="ECO:0000256" key="1">
    <source>
        <dbReference type="ARBA" id="ARBA00022801"/>
    </source>
</evidence>
<evidence type="ECO:0000313" key="3">
    <source>
        <dbReference type="Proteomes" id="UP000049472"/>
    </source>
</evidence>
<dbReference type="GO" id="GO:0000287">
    <property type="term" value="F:magnesium ion binding"/>
    <property type="evidence" value="ECO:0007669"/>
    <property type="project" value="TreeGrafter"/>
</dbReference>
<protein>
    <submittedName>
        <fullName evidence="2">HAD-superfamily hydrolase, subfamily IIB</fullName>
    </submittedName>
</protein>
<dbReference type="NCBIfam" id="TIGR01484">
    <property type="entry name" value="HAD-SF-IIB"/>
    <property type="match status" value="1"/>
</dbReference>
<dbReference type="Gene3D" id="3.30.1240.10">
    <property type="match status" value="1"/>
</dbReference>
<dbReference type="GO" id="GO:0005829">
    <property type="term" value="C:cytosol"/>
    <property type="evidence" value="ECO:0007669"/>
    <property type="project" value="TreeGrafter"/>
</dbReference>
<proteinExistence type="predicted"/>
<dbReference type="Proteomes" id="UP000049472">
    <property type="component" value="Unassembled WGS sequence"/>
</dbReference>
<accession>A0A0M6WUF4</accession>
<gene>
    <name evidence="2" type="ORF">T1815_26501</name>
</gene>